<dbReference type="eggNOG" id="ENOG502T4M4">
    <property type="taxonomic scope" value="Eukaryota"/>
</dbReference>
<accession>E3QUG6</accession>
<dbReference type="EMBL" id="GG697381">
    <property type="protein sequence ID" value="EFQ34504.1"/>
    <property type="molecule type" value="Genomic_DNA"/>
</dbReference>
<sequence length="368" mass="41959">MAPNITLPAIPEEEEDWEDASSSSDDTCNENNENSQDSERLSPPPGLLFPHEMARPPSPPIHAPRLRLLYHSQTWDTQVYMLKDGKVLKERASFPSLSQGYFGAVEMNEKLRHWFRVLPQQLGEMLGSDHPYLSRFAIAMAPRQYMLMRGSGNSDHLPDQLVEPFPEMKGRLVMERVRPVKPAVMRVLIDKIISPALHRRAIANPENYNLHPKAWLGFEQPPAVRDMLRNHPNLSTRPAYLNELVRFIGRRGVLELAREMGTALAVIHYDLNKDAHDIRFRIGYNPALDKAKLWVCGLGCMRDLKKNERFYPRPGVGHGVFDAFWAAYVLASEGILQWRMENAVEGSDKDAGLRSLMIKVLLEHLDSL</sequence>
<evidence type="ECO:0000313" key="3">
    <source>
        <dbReference type="Proteomes" id="UP000008782"/>
    </source>
</evidence>
<protein>
    <submittedName>
        <fullName evidence="2">Uncharacterized protein</fullName>
    </submittedName>
</protein>
<dbReference type="RefSeq" id="XP_008098524.1">
    <property type="nucleotide sequence ID" value="XM_008100333.1"/>
</dbReference>
<dbReference type="VEuPathDB" id="FungiDB:GLRG_09648"/>
<gene>
    <name evidence="2" type="ORF">GLRG_09648</name>
</gene>
<proteinExistence type="predicted"/>
<organism evidence="3">
    <name type="scientific">Colletotrichum graminicola (strain M1.001 / M2 / FGSC 10212)</name>
    <name type="common">Maize anthracnose fungus</name>
    <name type="synonym">Glomerella graminicola</name>
    <dbReference type="NCBI Taxonomy" id="645133"/>
    <lineage>
        <taxon>Eukaryota</taxon>
        <taxon>Fungi</taxon>
        <taxon>Dikarya</taxon>
        <taxon>Ascomycota</taxon>
        <taxon>Pezizomycotina</taxon>
        <taxon>Sordariomycetes</taxon>
        <taxon>Hypocreomycetidae</taxon>
        <taxon>Glomerellales</taxon>
        <taxon>Glomerellaceae</taxon>
        <taxon>Colletotrichum</taxon>
        <taxon>Colletotrichum graminicola species complex</taxon>
    </lineage>
</organism>
<evidence type="ECO:0000256" key="1">
    <source>
        <dbReference type="SAM" id="MobiDB-lite"/>
    </source>
</evidence>
<keyword evidence="3" id="KW-1185">Reference proteome</keyword>
<feature type="region of interest" description="Disordered" evidence="1">
    <location>
        <begin position="1"/>
        <end position="56"/>
    </location>
</feature>
<reference evidence="3" key="1">
    <citation type="journal article" date="2012" name="Nat. Genet.">
        <title>Lifestyle transitions in plant pathogenic Colletotrichum fungi deciphered by genome and transcriptome analyses.</title>
        <authorList>
            <person name="O'Connell R.J."/>
            <person name="Thon M.R."/>
            <person name="Hacquard S."/>
            <person name="Amyotte S.G."/>
            <person name="Kleemann J."/>
            <person name="Torres M.F."/>
            <person name="Damm U."/>
            <person name="Buiate E.A."/>
            <person name="Epstein L."/>
            <person name="Alkan N."/>
            <person name="Altmueller J."/>
            <person name="Alvarado-Balderrama L."/>
            <person name="Bauser C.A."/>
            <person name="Becker C."/>
            <person name="Birren B.W."/>
            <person name="Chen Z."/>
            <person name="Choi J."/>
            <person name="Crouch J.A."/>
            <person name="Duvick J.P."/>
            <person name="Farman M.A."/>
            <person name="Gan P."/>
            <person name="Heiman D."/>
            <person name="Henrissat B."/>
            <person name="Howard R.J."/>
            <person name="Kabbage M."/>
            <person name="Koch C."/>
            <person name="Kracher B."/>
            <person name="Kubo Y."/>
            <person name="Law A.D."/>
            <person name="Lebrun M.-H."/>
            <person name="Lee Y.-H."/>
            <person name="Miyara I."/>
            <person name="Moore N."/>
            <person name="Neumann U."/>
            <person name="Nordstroem K."/>
            <person name="Panaccione D.G."/>
            <person name="Panstruga R."/>
            <person name="Place M."/>
            <person name="Proctor R.H."/>
            <person name="Prusky D."/>
            <person name="Rech G."/>
            <person name="Reinhardt R."/>
            <person name="Rollins J.A."/>
            <person name="Rounsley S."/>
            <person name="Schardl C.L."/>
            <person name="Schwartz D.C."/>
            <person name="Shenoy N."/>
            <person name="Shirasu K."/>
            <person name="Sikhakolli U.R."/>
            <person name="Stueber K."/>
            <person name="Sukno S.A."/>
            <person name="Sweigard J.A."/>
            <person name="Takano Y."/>
            <person name="Takahara H."/>
            <person name="Trail F."/>
            <person name="van der Does H.C."/>
            <person name="Voll L.M."/>
            <person name="Will I."/>
            <person name="Young S."/>
            <person name="Zeng Q."/>
            <person name="Zhang J."/>
            <person name="Zhou S."/>
            <person name="Dickman M.B."/>
            <person name="Schulze-Lefert P."/>
            <person name="Ver Loren van Themaat E."/>
            <person name="Ma L.-J."/>
            <person name="Vaillancourt L.J."/>
        </authorList>
    </citation>
    <scope>NUCLEOTIDE SEQUENCE [LARGE SCALE GENOMIC DNA]</scope>
    <source>
        <strain evidence="3">M1.001 / M2 / FGSC 10212</strain>
    </source>
</reference>
<dbReference type="GeneID" id="24415013"/>
<dbReference type="OrthoDB" id="4837392at2759"/>
<name>E3QUG6_COLGM</name>
<dbReference type="HOGENOM" id="CLU_874376_0_0_1"/>
<dbReference type="Proteomes" id="UP000008782">
    <property type="component" value="Unassembled WGS sequence"/>
</dbReference>
<dbReference type="AlphaFoldDB" id="E3QUG6"/>
<evidence type="ECO:0000313" key="2">
    <source>
        <dbReference type="EMBL" id="EFQ34504.1"/>
    </source>
</evidence>
<dbReference type="STRING" id="645133.E3QUG6"/>